<sequence>MSLINKQTGQTAREILEEMKKKEKNNLKKRIFRIDHYYFDDSKASNRECLLIEIDKTVEELSEIIVGIEFRLDELVGGNIEIQFNHLLEILEKLFEAKNVKEEYNYVLQKTDSEHDGEEINCYATKYDLENVEVIKIDLYFNWEYNCGNRYKEILEKYSSEDIDKILLSFKGEYEKLNEEFKESLNLAGIYIGNKVSTGDTFVLNDPKGEVFFNNKNNDTLQVGTLGIGKAIHRNDKKQ</sequence>
<dbReference type="Proteomes" id="UP000005337">
    <property type="component" value="Unassembled WGS sequence"/>
</dbReference>
<proteinExistence type="predicted"/>
<gene>
    <name evidence="1" type="ORF">AC3_0841</name>
</gene>
<dbReference type="AlphaFoldDB" id="B1BPB0"/>
<reference evidence="1 2" key="1">
    <citation type="submission" date="2007-07" db="EMBL/GenBank/DDBJ databases">
        <title>Annotation of Clostridium perfringens E str. JGS1987.</title>
        <authorList>
            <person name="Paulsen I."/>
            <person name="Sebastian Y."/>
        </authorList>
    </citation>
    <scope>NUCLEOTIDE SEQUENCE [LARGE SCALE GENOMIC DNA]</scope>
    <source>
        <strain evidence="2">E str. JGS1987</strain>
    </source>
</reference>
<name>B1BPB0_CLOPF</name>
<accession>B1BPB0</accession>
<evidence type="ECO:0000313" key="2">
    <source>
        <dbReference type="Proteomes" id="UP000005337"/>
    </source>
</evidence>
<dbReference type="RefSeq" id="WP_003461546.1">
    <property type="nucleotide sequence ID" value="NZ_ABDW01000002.1"/>
</dbReference>
<protein>
    <submittedName>
        <fullName evidence="1">Uncharacterized protein</fullName>
    </submittedName>
</protein>
<evidence type="ECO:0000313" key="1">
    <source>
        <dbReference type="EMBL" id="EDT16480.1"/>
    </source>
</evidence>
<comment type="caution">
    <text evidence="1">The sequence shown here is derived from an EMBL/GenBank/DDBJ whole genome shotgun (WGS) entry which is preliminary data.</text>
</comment>
<organism evidence="1 2">
    <name type="scientific">Clostridium perfringens E str. JGS1987</name>
    <dbReference type="NCBI Taxonomy" id="451755"/>
    <lineage>
        <taxon>Bacteria</taxon>
        <taxon>Bacillati</taxon>
        <taxon>Bacillota</taxon>
        <taxon>Clostridia</taxon>
        <taxon>Eubacteriales</taxon>
        <taxon>Clostridiaceae</taxon>
        <taxon>Clostridium</taxon>
    </lineage>
</organism>
<dbReference type="EMBL" id="ABDW01000002">
    <property type="protein sequence ID" value="EDT16480.1"/>
    <property type="molecule type" value="Genomic_DNA"/>
</dbReference>